<dbReference type="Gene3D" id="3.40.50.300">
    <property type="entry name" value="P-loop containing nucleotide triphosphate hydrolases"/>
    <property type="match status" value="2"/>
</dbReference>
<evidence type="ECO:0000259" key="7">
    <source>
        <dbReference type="PROSITE" id="PS51194"/>
    </source>
</evidence>
<dbReference type="GO" id="GO:0043138">
    <property type="term" value="F:3'-5' DNA helicase activity"/>
    <property type="evidence" value="ECO:0007669"/>
    <property type="project" value="UniProtKB-EC"/>
</dbReference>
<dbReference type="GO" id="GO:0003676">
    <property type="term" value="F:nucleic acid binding"/>
    <property type="evidence" value="ECO:0007669"/>
    <property type="project" value="InterPro"/>
</dbReference>
<accession>A0AAD4BDG8</accession>
<dbReference type="SMART" id="SM00487">
    <property type="entry name" value="DEXDc"/>
    <property type="match status" value="1"/>
</dbReference>
<dbReference type="SUPFAM" id="SSF52540">
    <property type="entry name" value="P-loop containing nucleoside triphosphate hydrolases"/>
    <property type="match status" value="1"/>
</dbReference>
<evidence type="ECO:0000256" key="3">
    <source>
        <dbReference type="ARBA" id="ARBA00022840"/>
    </source>
</evidence>
<dbReference type="EC" id="5.6.2.4" evidence="5"/>
<comment type="caution">
    <text evidence="8">The sequence shown here is derived from an EMBL/GenBank/DDBJ whole genome shotgun (WGS) entry which is preliminary data.</text>
</comment>
<dbReference type="InterPro" id="IPR014001">
    <property type="entry name" value="Helicase_ATP-bd"/>
</dbReference>
<dbReference type="SMART" id="SM00490">
    <property type="entry name" value="HELICc"/>
    <property type="match status" value="1"/>
</dbReference>
<keyword evidence="9" id="KW-1185">Reference proteome</keyword>
<dbReference type="GO" id="GO:0000724">
    <property type="term" value="P:double-strand break repair via homologous recombination"/>
    <property type="evidence" value="ECO:0007669"/>
    <property type="project" value="TreeGrafter"/>
</dbReference>
<evidence type="ECO:0000313" key="9">
    <source>
        <dbReference type="Proteomes" id="UP001194468"/>
    </source>
</evidence>
<dbReference type="GO" id="GO:0009378">
    <property type="term" value="F:four-way junction helicase activity"/>
    <property type="evidence" value="ECO:0007669"/>
    <property type="project" value="TreeGrafter"/>
</dbReference>
<reference evidence="8" key="1">
    <citation type="submission" date="2019-10" db="EMBL/GenBank/DDBJ databases">
        <authorList>
            <consortium name="DOE Joint Genome Institute"/>
            <person name="Kuo A."/>
            <person name="Miyauchi S."/>
            <person name="Kiss E."/>
            <person name="Drula E."/>
            <person name="Kohler A."/>
            <person name="Sanchez-Garcia M."/>
            <person name="Andreopoulos B."/>
            <person name="Barry K.W."/>
            <person name="Bonito G."/>
            <person name="Buee M."/>
            <person name="Carver A."/>
            <person name="Chen C."/>
            <person name="Cichocki N."/>
            <person name="Clum A."/>
            <person name="Culley D."/>
            <person name="Crous P.W."/>
            <person name="Fauchery L."/>
            <person name="Girlanda M."/>
            <person name="Hayes R."/>
            <person name="Keri Z."/>
            <person name="LaButti K."/>
            <person name="Lipzen A."/>
            <person name="Lombard V."/>
            <person name="Magnuson J."/>
            <person name="Maillard F."/>
            <person name="Morin E."/>
            <person name="Murat C."/>
            <person name="Nolan M."/>
            <person name="Ohm R."/>
            <person name="Pangilinan J."/>
            <person name="Pereira M."/>
            <person name="Perotto S."/>
            <person name="Peter M."/>
            <person name="Riley R."/>
            <person name="Sitrit Y."/>
            <person name="Stielow B."/>
            <person name="Szollosi G."/>
            <person name="Zifcakova L."/>
            <person name="Stursova M."/>
            <person name="Spatafora J.W."/>
            <person name="Tedersoo L."/>
            <person name="Vaario L.-M."/>
            <person name="Yamada A."/>
            <person name="Yan M."/>
            <person name="Wang P."/>
            <person name="Xu J."/>
            <person name="Bruns T."/>
            <person name="Baldrian P."/>
            <person name="Vilgalys R."/>
            <person name="Henrissat B."/>
            <person name="Grigoriev I.V."/>
            <person name="Hibbett D."/>
            <person name="Nagy L.G."/>
            <person name="Martin F.M."/>
        </authorList>
    </citation>
    <scope>NUCLEOTIDE SEQUENCE</scope>
    <source>
        <strain evidence="8">BED1</strain>
    </source>
</reference>
<evidence type="ECO:0000313" key="8">
    <source>
        <dbReference type="EMBL" id="KAF8422586.1"/>
    </source>
</evidence>
<dbReference type="EMBL" id="WHUW01000124">
    <property type="protein sequence ID" value="KAF8422586.1"/>
    <property type="molecule type" value="Genomic_DNA"/>
</dbReference>
<keyword evidence="3" id="KW-0067">ATP-binding</keyword>
<dbReference type="GO" id="GO:0005524">
    <property type="term" value="F:ATP binding"/>
    <property type="evidence" value="ECO:0007669"/>
    <property type="project" value="UniProtKB-KW"/>
</dbReference>
<dbReference type="Pfam" id="PF00270">
    <property type="entry name" value="DEAD"/>
    <property type="match status" value="1"/>
</dbReference>
<dbReference type="GO" id="GO:0005694">
    <property type="term" value="C:chromosome"/>
    <property type="evidence" value="ECO:0007669"/>
    <property type="project" value="TreeGrafter"/>
</dbReference>
<gene>
    <name evidence="8" type="ORF">L210DRAFT_852295</name>
</gene>
<evidence type="ECO:0000256" key="1">
    <source>
        <dbReference type="ARBA" id="ARBA00005446"/>
    </source>
</evidence>
<dbReference type="PROSITE" id="PS51192">
    <property type="entry name" value="HELICASE_ATP_BIND_1"/>
    <property type="match status" value="1"/>
</dbReference>
<proteinExistence type="inferred from homology"/>
<evidence type="ECO:0000256" key="2">
    <source>
        <dbReference type="ARBA" id="ARBA00022741"/>
    </source>
</evidence>
<feature type="domain" description="Helicase ATP-binding" evidence="6">
    <location>
        <begin position="920"/>
        <end position="1076"/>
    </location>
</feature>
<evidence type="ECO:0000256" key="4">
    <source>
        <dbReference type="ARBA" id="ARBA00034617"/>
    </source>
</evidence>
<name>A0AAD4BDG8_BOLED</name>
<protein>
    <recommendedName>
        <fullName evidence="5">DNA 3'-5' helicase</fullName>
        <ecNumber evidence="5">5.6.2.4</ecNumber>
    </recommendedName>
</protein>
<dbReference type="Proteomes" id="UP001194468">
    <property type="component" value="Unassembled WGS sequence"/>
</dbReference>
<organism evidence="8 9">
    <name type="scientific">Boletus edulis BED1</name>
    <dbReference type="NCBI Taxonomy" id="1328754"/>
    <lineage>
        <taxon>Eukaryota</taxon>
        <taxon>Fungi</taxon>
        <taxon>Dikarya</taxon>
        <taxon>Basidiomycota</taxon>
        <taxon>Agaricomycotina</taxon>
        <taxon>Agaricomycetes</taxon>
        <taxon>Agaricomycetidae</taxon>
        <taxon>Boletales</taxon>
        <taxon>Boletineae</taxon>
        <taxon>Boletaceae</taxon>
        <taxon>Boletoideae</taxon>
        <taxon>Boletus</taxon>
    </lineage>
</organism>
<comment type="catalytic activity">
    <reaction evidence="4">
        <text>Couples ATP hydrolysis with the unwinding of duplex DNA by translocating in the 3'-5' direction.</text>
        <dbReference type="EC" id="5.6.2.4"/>
    </reaction>
</comment>
<keyword evidence="2" id="KW-0547">Nucleotide-binding</keyword>
<reference evidence="8" key="2">
    <citation type="journal article" date="2020" name="Nat. Commun.">
        <title>Large-scale genome sequencing of mycorrhizal fungi provides insights into the early evolution of symbiotic traits.</title>
        <authorList>
            <person name="Miyauchi S."/>
            <person name="Kiss E."/>
            <person name="Kuo A."/>
            <person name="Drula E."/>
            <person name="Kohler A."/>
            <person name="Sanchez-Garcia M."/>
            <person name="Morin E."/>
            <person name="Andreopoulos B."/>
            <person name="Barry K.W."/>
            <person name="Bonito G."/>
            <person name="Buee M."/>
            <person name="Carver A."/>
            <person name="Chen C."/>
            <person name="Cichocki N."/>
            <person name="Clum A."/>
            <person name="Culley D."/>
            <person name="Crous P.W."/>
            <person name="Fauchery L."/>
            <person name="Girlanda M."/>
            <person name="Hayes R.D."/>
            <person name="Keri Z."/>
            <person name="LaButti K."/>
            <person name="Lipzen A."/>
            <person name="Lombard V."/>
            <person name="Magnuson J."/>
            <person name="Maillard F."/>
            <person name="Murat C."/>
            <person name="Nolan M."/>
            <person name="Ohm R.A."/>
            <person name="Pangilinan J."/>
            <person name="Pereira M.F."/>
            <person name="Perotto S."/>
            <person name="Peter M."/>
            <person name="Pfister S."/>
            <person name="Riley R."/>
            <person name="Sitrit Y."/>
            <person name="Stielow J.B."/>
            <person name="Szollosi G."/>
            <person name="Zifcakova L."/>
            <person name="Stursova M."/>
            <person name="Spatafora J.W."/>
            <person name="Tedersoo L."/>
            <person name="Vaario L.M."/>
            <person name="Yamada A."/>
            <person name="Yan M."/>
            <person name="Wang P."/>
            <person name="Xu J."/>
            <person name="Bruns T."/>
            <person name="Baldrian P."/>
            <person name="Vilgalys R."/>
            <person name="Dunand C."/>
            <person name="Henrissat B."/>
            <person name="Grigoriev I.V."/>
            <person name="Hibbett D."/>
            <person name="Nagy L.G."/>
            <person name="Martin F.M."/>
        </authorList>
    </citation>
    <scope>NUCLEOTIDE SEQUENCE</scope>
    <source>
        <strain evidence="8">BED1</strain>
    </source>
</reference>
<dbReference type="PANTHER" id="PTHR13710">
    <property type="entry name" value="DNA HELICASE RECQ FAMILY MEMBER"/>
    <property type="match status" value="1"/>
</dbReference>
<feature type="domain" description="Helicase C-terminal" evidence="7">
    <location>
        <begin position="1107"/>
        <end position="1273"/>
    </location>
</feature>
<sequence>MDTSPPAATHDPSVDSEIDYASCPTPMDSSFFAPDHSVFNKLLSFGLRVDPKFRLTICLPCSSPIDYRHAHAHLLNSHKASTQLRSSLPSKDELHAMFVSLNAHEIKSVFPGPISPIHGLSIVDAIKCTISGYLPTTQRQSSSVKAHFLGKFHAMRQMVEVNYIPIVPSSEPLIDDIENHLASVHLYSISNIFQPSCNERTKGTIFAQVGWDQLLVGVNIRELRKTIVSPNSTDVTYHRLTQAVECYYASISPLISSLPILTARAILSTGELGSQPFKNLQEKDTLKRYSRFMALFLVFLLRHIDSPIPAFSVPFHPSHIKEMSSLRRLVETEESRGVDEQIHSTVIALLTFLSEEATLSDHRDLLTLFLVVYHLRDDTGNTTKVSAVPPNISAIQWCLRATAVREVLKMAHLYGGNTFKAYEEHVKHLITDSRPNLFTYLRQKHAFLSTLAYSEPGLPQFIWDSTMTILSVDGFPLSVARLRKSVECVKDEMQSLIDKLTLSCDLADAMAYIDSRTNPSNPTMWFIDHPREDLQGTSIVSQDSKGLSLLSRRLLDKMAVDATYFTRSEGVLIASKPEIWRWLGNLDELVSAMYYAITLTWGGGARGTECDHLKHTIHGPGERHVFILNGLLAIVTTYVKTQHVQGHGRLIIRTPAHSISRLIILILSVLYPVAAKLSCFVMDVSLARTYLSYLFVHHGTVLDSKKLSTILQHYTEKYLGKPLGLRDYRQVMCSMLCCLAGTDYGVADADDHDLAAIHSQFGHSAVVADSHYGIQGTNALTTISHTSVRSMQRVSTRWHACLGCSDPRLPESADQAKDQDKSLQLLNTLKAPLSSCIHEAAREGIQGFYRTVLPHWTSLLQGFGSDLTSYINSTFIGTSPPAPSQLSPLVVHPLLSSHIKALFPGQDRFSFTSHHQAELVQSCLANDHVLAVMPTGSGKSLAFFAAPILNPCSLFIVVTPFVALTEDMDRRLAALPIVGGKWSSDINPFESQLVIVPAHQAATESFFQWAEANSSRLQRLFVDEAHHIFTSDSYRPCFKLFHRLTQLKKPITLLTATMPIYSIPALCQSMMIDPTLLRLIRAPVSRPNIKYTVLRIDPQHILQETVGVFKSVRLTENERGIIYTTSIAFTQQIAELLNIPAYTSRVLPDEHDNKVEKSSRFQAWRSGIVQWVAATICFAEGVDFPSVRCVIIVEPKEMLSFLQESGRLGRDGLPSHAITIWSLPLTPPPPNDPDHCGRGSMARFLQTNSCRRLTFGHFDPEVHSCASSINNILCDQCDMLSKSSELFAPQSLRFDLPFVKQPIALQHTPSSDPPSIPPVILPISNSVERNANLIRHAYDKGREKIERLRMLISRVTSINCADCWVLGEYHIGPHNHTRPYLFDSLVSSLRAKRRDENVFWPSCYFCWIPFRAPCNHPAIRKGDKLIPDNCPNTEIPYLIPTLVSLIYLYDDTLNNSRSFLEPLSTRLSLEPPISSHNPLSRFLEWITQQADSPDSIPNFALFLITFSECFQR</sequence>
<dbReference type="PANTHER" id="PTHR13710:SF154">
    <property type="entry name" value="RECQ HELICASE, PUTATIVE (AFU_ORTHOLOGUE AFUA_6G14720)-RELATED"/>
    <property type="match status" value="1"/>
</dbReference>
<dbReference type="PROSITE" id="PS51194">
    <property type="entry name" value="HELICASE_CTER"/>
    <property type="match status" value="1"/>
</dbReference>
<dbReference type="InterPro" id="IPR027417">
    <property type="entry name" value="P-loop_NTPase"/>
</dbReference>
<dbReference type="InterPro" id="IPR011545">
    <property type="entry name" value="DEAD/DEAH_box_helicase_dom"/>
</dbReference>
<dbReference type="Pfam" id="PF00271">
    <property type="entry name" value="Helicase_C"/>
    <property type="match status" value="1"/>
</dbReference>
<dbReference type="GO" id="GO:0005737">
    <property type="term" value="C:cytoplasm"/>
    <property type="evidence" value="ECO:0007669"/>
    <property type="project" value="TreeGrafter"/>
</dbReference>
<evidence type="ECO:0000259" key="6">
    <source>
        <dbReference type="PROSITE" id="PS51192"/>
    </source>
</evidence>
<comment type="similarity">
    <text evidence="1">Belongs to the helicase family. RecQ subfamily.</text>
</comment>
<dbReference type="InterPro" id="IPR001650">
    <property type="entry name" value="Helicase_C-like"/>
</dbReference>
<evidence type="ECO:0000256" key="5">
    <source>
        <dbReference type="ARBA" id="ARBA00034808"/>
    </source>
</evidence>